<evidence type="ECO:0000256" key="10">
    <source>
        <dbReference type="ARBA" id="ARBA00023315"/>
    </source>
</evidence>
<evidence type="ECO:0000256" key="3">
    <source>
        <dbReference type="ARBA" id="ARBA00004991"/>
    </source>
</evidence>
<evidence type="ECO:0000313" key="15">
    <source>
        <dbReference type="EMBL" id="GIX74186.1"/>
    </source>
</evidence>
<comment type="pathway">
    <text evidence="3">Sphingolipid metabolism.</text>
</comment>
<dbReference type="GO" id="GO:0005783">
    <property type="term" value="C:endoplasmic reticulum"/>
    <property type="evidence" value="ECO:0007669"/>
    <property type="project" value="TreeGrafter"/>
</dbReference>
<dbReference type="InterPro" id="IPR050087">
    <property type="entry name" value="AON_synthase_class-II"/>
</dbReference>
<evidence type="ECO:0000256" key="7">
    <source>
        <dbReference type="ARBA" id="ARBA00022898"/>
    </source>
</evidence>
<evidence type="ECO:0000256" key="13">
    <source>
        <dbReference type="ARBA" id="ARBA00042649"/>
    </source>
</evidence>
<evidence type="ECO:0000259" key="14">
    <source>
        <dbReference type="Pfam" id="PF00155"/>
    </source>
</evidence>
<proteinExistence type="inferred from homology"/>
<dbReference type="InterPro" id="IPR004839">
    <property type="entry name" value="Aminotransferase_I/II_large"/>
</dbReference>
<comment type="cofactor">
    <cofactor evidence="1">
        <name>pyridoxal 5'-phosphate</name>
        <dbReference type="ChEBI" id="CHEBI:597326"/>
    </cofactor>
</comment>
<evidence type="ECO:0000256" key="11">
    <source>
        <dbReference type="ARBA" id="ARBA00041066"/>
    </source>
</evidence>
<keyword evidence="9" id="KW-0443">Lipid metabolism</keyword>
<dbReference type="PANTHER" id="PTHR13693:SF2">
    <property type="entry name" value="SERINE PALMITOYLTRANSFERASE 1"/>
    <property type="match status" value="1"/>
</dbReference>
<comment type="caution">
    <text evidence="15">The sequence shown here is derived from an EMBL/GenBank/DDBJ whole genome shotgun (WGS) entry which is preliminary data.</text>
</comment>
<gene>
    <name evidence="15" type="primary">SPTLC1</name>
    <name evidence="15" type="ORF">CDAR_6501</name>
</gene>
<dbReference type="Gene3D" id="3.90.1150.10">
    <property type="entry name" value="Aspartate Aminotransferase, domain 1"/>
    <property type="match status" value="1"/>
</dbReference>
<evidence type="ECO:0000256" key="2">
    <source>
        <dbReference type="ARBA" id="ARBA00004760"/>
    </source>
</evidence>
<name>A0AAV4MRY2_9ARAC</name>
<evidence type="ECO:0000256" key="9">
    <source>
        <dbReference type="ARBA" id="ARBA00023098"/>
    </source>
</evidence>
<comment type="similarity">
    <text evidence="4">Belongs to the class-II pyridoxal-phosphate-dependent aminotransferase family.</text>
</comment>
<dbReference type="GO" id="GO:0016020">
    <property type="term" value="C:membrane"/>
    <property type="evidence" value="ECO:0007669"/>
    <property type="project" value="GOC"/>
</dbReference>
<evidence type="ECO:0000256" key="4">
    <source>
        <dbReference type="ARBA" id="ARBA00008392"/>
    </source>
</evidence>
<evidence type="ECO:0000313" key="16">
    <source>
        <dbReference type="Proteomes" id="UP001054837"/>
    </source>
</evidence>
<feature type="domain" description="Aminotransferase class I/classII large" evidence="14">
    <location>
        <begin position="10"/>
        <end position="274"/>
    </location>
</feature>
<evidence type="ECO:0000256" key="5">
    <source>
        <dbReference type="ARBA" id="ARBA00013220"/>
    </source>
</evidence>
<evidence type="ECO:0000256" key="6">
    <source>
        <dbReference type="ARBA" id="ARBA00022679"/>
    </source>
</evidence>
<keyword evidence="10" id="KW-0012">Acyltransferase</keyword>
<dbReference type="GO" id="GO:0046512">
    <property type="term" value="P:sphingosine biosynthetic process"/>
    <property type="evidence" value="ECO:0007669"/>
    <property type="project" value="TreeGrafter"/>
</dbReference>
<dbReference type="GO" id="GO:0046513">
    <property type="term" value="P:ceramide biosynthetic process"/>
    <property type="evidence" value="ECO:0007669"/>
    <property type="project" value="TreeGrafter"/>
</dbReference>
<evidence type="ECO:0000256" key="12">
    <source>
        <dbReference type="ARBA" id="ARBA00041765"/>
    </source>
</evidence>
<dbReference type="SUPFAM" id="SSF53383">
    <property type="entry name" value="PLP-dependent transferases"/>
    <property type="match status" value="1"/>
</dbReference>
<evidence type="ECO:0000256" key="8">
    <source>
        <dbReference type="ARBA" id="ARBA00022919"/>
    </source>
</evidence>
<comment type="pathway">
    <text evidence="2">Lipid metabolism; sphingolipid metabolism.</text>
</comment>
<dbReference type="InterPro" id="IPR015424">
    <property type="entry name" value="PyrdxlP-dep_Trfase"/>
</dbReference>
<dbReference type="GO" id="GO:0004758">
    <property type="term" value="F:serine C-palmitoyltransferase activity"/>
    <property type="evidence" value="ECO:0007669"/>
    <property type="project" value="UniProtKB-EC"/>
</dbReference>
<dbReference type="InterPro" id="IPR015421">
    <property type="entry name" value="PyrdxlP-dep_Trfase_major"/>
</dbReference>
<protein>
    <recommendedName>
        <fullName evidence="11">Serine palmitoyltransferase 1</fullName>
        <ecNumber evidence="5">2.3.1.50</ecNumber>
    </recommendedName>
    <alternativeName>
        <fullName evidence="12">Long chain base biosynthesis protein 1</fullName>
    </alternativeName>
    <alternativeName>
        <fullName evidence="13">Serine-palmitoyl-CoA transferase 1</fullName>
    </alternativeName>
</protein>
<dbReference type="AlphaFoldDB" id="A0AAV4MRY2"/>
<keyword evidence="7" id="KW-0663">Pyridoxal phosphate</keyword>
<feature type="non-terminal residue" evidence="15">
    <location>
        <position position="1"/>
    </location>
</feature>
<dbReference type="Pfam" id="PF00155">
    <property type="entry name" value="Aminotran_1_2"/>
    <property type="match status" value="1"/>
</dbReference>
<reference evidence="15 16" key="1">
    <citation type="submission" date="2021-06" db="EMBL/GenBank/DDBJ databases">
        <title>Caerostris darwini draft genome.</title>
        <authorList>
            <person name="Kono N."/>
            <person name="Arakawa K."/>
        </authorList>
    </citation>
    <scope>NUCLEOTIDE SEQUENCE [LARGE SCALE GENOMIC DNA]</scope>
</reference>
<dbReference type="Gene3D" id="3.40.640.10">
    <property type="entry name" value="Type I PLP-dependent aspartate aminotransferase-like (Major domain)"/>
    <property type="match status" value="1"/>
</dbReference>
<dbReference type="Proteomes" id="UP001054837">
    <property type="component" value="Unassembled WGS sequence"/>
</dbReference>
<dbReference type="EC" id="2.3.1.50" evidence="5"/>
<sequence length="287" mass="32003">DEGVNFAIQKGLVASRSQILFFKHNDVEDLERLLKQQEERDKLNPKKAKVTRRFLVIEGIYMNYGDICPLPKMVELKNRYKVRLFIDEACSFGVMGETGRGITEHFNIPMEEVDLITATLEAAIPGYGGFCVGTSFVVDHQRLSGLGYCFSASLPPFQAGVAIAALDILESNPEITRSLKENCIYMHDLLIKLSSELITLSDSISPIKHLYIAEPIQRTQALNRLNGIVAYAQKEGIALTVAQYLNSEEHKLPPPSIRLIVTAAMTAEDINRIFSVLKDACKNQVDS</sequence>
<dbReference type="InterPro" id="IPR015422">
    <property type="entry name" value="PyrdxlP-dep_Trfase_small"/>
</dbReference>
<keyword evidence="8" id="KW-0746">Sphingolipid metabolism</keyword>
<dbReference type="GO" id="GO:0030170">
    <property type="term" value="F:pyridoxal phosphate binding"/>
    <property type="evidence" value="ECO:0007669"/>
    <property type="project" value="InterPro"/>
</dbReference>
<keyword evidence="6" id="KW-0808">Transferase</keyword>
<accession>A0AAV4MRY2</accession>
<dbReference type="EMBL" id="BPLQ01000716">
    <property type="protein sequence ID" value="GIX74186.1"/>
    <property type="molecule type" value="Genomic_DNA"/>
</dbReference>
<organism evidence="15 16">
    <name type="scientific">Caerostris darwini</name>
    <dbReference type="NCBI Taxonomy" id="1538125"/>
    <lineage>
        <taxon>Eukaryota</taxon>
        <taxon>Metazoa</taxon>
        <taxon>Ecdysozoa</taxon>
        <taxon>Arthropoda</taxon>
        <taxon>Chelicerata</taxon>
        <taxon>Arachnida</taxon>
        <taxon>Araneae</taxon>
        <taxon>Araneomorphae</taxon>
        <taxon>Entelegynae</taxon>
        <taxon>Araneoidea</taxon>
        <taxon>Araneidae</taxon>
        <taxon>Caerostris</taxon>
    </lineage>
</organism>
<keyword evidence="16" id="KW-1185">Reference proteome</keyword>
<evidence type="ECO:0000256" key="1">
    <source>
        <dbReference type="ARBA" id="ARBA00001933"/>
    </source>
</evidence>
<dbReference type="PANTHER" id="PTHR13693">
    <property type="entry name" value="CLASS II AMINOTRANSFERASE/8-AMINO-7-OXONONANOATE SYNTHASE"/>
    <property type="match status" value="1"/>
</dbReference>